<comment type="similarity">
    <text evidence="1 2">Belongs to the glycosyl hydrolase 31 family.</text>
</comment>
<feature type="domain" description="Glycosyl hydrolase family 31 C-terminal" evidence="5">
    <location>
        <begin position="600"/>
        <end position="685"/>
    </location>
</feature>
<protein>
    <submittedName>
        <fullName evidence="6">Alpha-D-xyloside xylohydrolase</fullName>
        <ecNumber evidence="6">3.2.1.177</ecNumber>
    </submittedName>
</protein>
<organism evidence="6 7">
    <name type="scientific">Phytomonospora endophytica</name>
    <dbReference type="NCBI Taxonomy" id="714109"/>
    <lineage>
        <taxon>Bacteria</taxon>
        <taxon>Bacillati</taxon>
        <taxon>Actinomycetota</taxon>
        <taxon>Actinomycetes</taxon>
        <taxon>Micromonosporales</taxon>
        <taxon>Micromonosporaceae</taxon>
        <taxon>Phytomonospora</taxon>
    </lineage>
</organism>
<dbReference type="CDD" id="cd14752">
    <property type="entry name" value="GH31_N"/>
    <property type="match status" value="1"/>
</dbReference>
<dbReference type="InterPro" id="IPR013780">
    <property type="entry name" value="Glyco_hydro_b"/>
</dbReference>
<sequence>MIYRPPLVPHETFVADPPELPVRAPGEQGLSAIARAEVLAAGAGELSLKAESSAGETLFARVAAAGEGIVRVRLSAEPEASSRSAAAISLVHPGSFTDTAVTVAEGRVRVNAGALVAEVTLDPFRIVFTDAAGRVLLAQNRGEADISGRQRNLPFGRSLVDGVPVAYHESFDARADERFVGLGERFSTLDKRGQRALMWNFDAFGGESDRAYKNVPLYLSSRGYGVLVDSGMPVEFDLAQSTHSVVQILVPDDLVDYYVLAGPTPGQVLDRYNALTSRPSLPPKWAFGTWVSSGFYVDTQEQVLARARRLRADRIPADVLHLDCYWQVAGNWSDFRWDEENFPDPRGMLAELAELGFKVCLWINPYVSARSPVFAEGAEAGYFLRRADGETYVADVWHGNYNAGGIIDFTNPAACDWYRGMVRPLLEQGVAAFKTDFAEGVPADAVASNGMTGAELHNVYTLLYNDITVEVTREVNGHELVWARSSYLGGQRHSAQWSGDVNTTFASLGSTIRGGLSHGLSGVPFWSHDAGGFTGRPADDLYLRWAQFGALSPLVRFHGTTSRLPWDFPAVADAVADAIRLRYELMPYLYSAAVESARTGEPMMRALLVDSPADPAAWGEDLAYRLGRDLLVAPMTDPDGTRQVYLPDGDWVDYWTGRVHHGRRHVSVSVPLERIPLFVRHGAVIPTVEAGDHVGDGPFGPLTVVTWGGASGRFGLRDVGGDTEITVTSAGAHLDLRTSGPAEVRRLVFARVDGGQRPASVSLNGSEAVLEVTEGLLVASLPQR</sequence>
<dbReference type="InterPro" id="IPR051816">
    <property type="entry name" value="Glycosyl_Hydrolase_31"/>
</dbReference>
<name>A0A841F5Y5_9ACTN</name>
<dbReference type="InterPro" id="IPR048395">
    <property type="entry name" value="Glyco_hydro_31_C"/>
</dbReference>
<gene>
    <name evidence="6" type="ORF">HNR73_000183</name>
</gene>
<comment type="caution">
    <text evidence="6">The sequence shown here is derived from an EMBL/GenBank/DDBJ whole genome shotgun (WGS) entry which is preliminary data.</text>
</comment>
<evidence type="ECO:0000259" key="4">
    <source>
        <dbReference type="Pfam" id="PF13802"/>
    </source>
</evidence>
<dbReference type="AlphaFoldDB" id="A0A841F5Y5"/>
<dbReference type="Proteomes" id="UP000548476">
    <property type="component" value="Unassembled WGS sequence"/>
</dbReference>
<evidence type="ECO:0000259" key="5">
    <source>
        <dbReference type="Pfam" id="PF21365"/>
    </source>
</evidence>
<dbReference type="GO" id="GO:0030246">
    <property type="term" value="F:carbohydrate binding"/>
    <property type="evidence" value="ECO:0007669"/>
    <property type="project" value="InterPro"/>
</dbReference>
<dbReference type="InterPro" id="IPR000322">
    <property type="entry name" value="Glyco_hydro_31_TIM"/>
</dbReference>
<dbReference type="InterPro" id="IPR011013">
    <property type="entry name" value="Gal_mutarotase_sf_dom"/>
</dbReference>
<dbReference type="PANTHER" id="PTHR43863">
    <property type="entry name" value="HYDROLASE, PUTATIVE (AFU_ORTHOLOGUE AFUA_1G03140)-RELATED"/>
    <property type="match status" value="1"/>
</dbReference>
<dbReference type="CDD" id="cd06593">
    <property type="entry name" value="GH31_xylosidase_YicI"/>
    <property type="match status" value="1"/>
</dbReference>
<keyword evidence="2 6" id="KW-0378">Hydrolase</keyword>
<evidence type="ECO:0000259" key="3">
    <source>
        <dbReference type="Pfam" id="PF01055"/>
    </source>
</evidence>
<dbReference type="GO" id="GO:0005975">
    <property type="term" value="P:carbohydrate metabolic process"/>
    <property type="evidence" value="ECO:0007669"/>
    <property type="project" value="InterPro"/>
</dbReference>
<dbReference type="SUPFAM" id="SSF51011">
    <property type="entry name" value="Glycosyl hydrolase domain"/>
    <property type="match status" value="1"/>
</dbReference>
<dbReference type="Gene3D" id="3.20.20.80">
    <property type="entry name" value="Glycosidases"/>
    <property type="match status" value="1"/>
</dbReference>
<proteinExistence type="inferred from homology"/>
<evidence type="ECO:0000313" key="7">
    <source>
        <dbReference type="Proteomes" id="UP000548476"/>
    </source>
</evidence>
<dbReference type="Pfam" id="PF13802">
    <property type="entry name" value="Gal_mutarotas_2"/>
    <property type="match status" value="1"/>
</dbReference>
<reference evidence="6 7" key="1">
    <citation type="submission" date="2020-08" db="EMBL/GenBank/DDBJ databases">
        <title>Genomic Encyclopedia of Type Strains, Phase IV (KMG-IV): sequencing the most valuable type-strain genomes for metagenomic binning, comparative biology and taxonomic classification.</title>
        <authorList>
            <person name="Goeker M."/>
        </authorList>
    </citation>
    <scope>NUCLEOTIDE SEQUENCE [LARGE SCALE GENOMIC DNA]</scope>
    <source>
        <strain evidence="6 7">YIM 65646</strain>
    </source>
</reference>
<dbReference type="RefSeq" id="WP_184785255.1">
    <property type="nucleotide sequence ID" value="NZ_BONT01000064.1"/>
</dbReference>
<dbReference type="Gene3D" id="2.60.40.1760">
    <property type="entry name" value="glycosyl hydrolase (family 31)"/>
    <property type="match status" value="1"/>
</dbReference>
<dbReference type="EMBL" id="JACHGT010000001">
    <property type="protein sequence ID" value="MBB6032341.1"/>
    <property type="molecule type" value="Genomic_DNA"/>
</dbReference>
<feature type="domain" description="Glycoside hydrolase family 31 TIM barrel" evidence="3">
    <location>
        <begin position="279"/>
        <end position="592"/>
    </location>
</feature>
<dbReference type="EC" id="3.2.1.177" evidence="6"/>
<dbReference type="SUPFAM" id="SSF51445">
    <property type="entry name" value="(Trans)glycosidases"/>
    <property type="match status" value="1"/>
</dbReference>
<dbReference type="InterPro" id="IPR017853">
    <property type="entry name" value="GH"/>
</dbReference>
<accession>A0A841F5Y5</accession>
<keyword evidence="7" id="KW-1185">Reference proteome</keyword>
<dbReference type="InterPro" id="IPR025887">
    <property type="entry name" value="Glyco_hydro_31_N_dom"/>
</dbReference>
<dbReference type="SUPFAM" id="SSF74650">
    <property type="entry name" value="Galactose mutarotase-like"/>
    <property type="match status" value="1"/>
</dbReference>
<dbReference type="GO" id="GO:0061634">
    <property type="term" value="F:alpha-D-xyloside xylohydrolase"/>
    <property type="evidence" value="ECO:0007669"/>
    <property type="project" value="UniProtKB-EC"/>
</dbReference>
<keyword evidence="2 6" id="KW-0326">Glycosidase</keyword>
<feature type="domain" description="Glycoside hydrolase family 31 N-terminal" evidence="4">
    <location>
        <begin position="62"/>
        <end position="237"/>
    </location>
</feature>
<evidence type="ECO:0000256" key="1">
    <source>
        <dbReference type="ARBA" id="ARBA00007806"/>
    </source>
</evidence>
<dbReference type="Pfam" id="PF21365">
    <property type="entry name" value="Glyco_hydro_31_3rd"/>
    <property type="match status" value="1"/>
</dbReference>
<dbReference type="Gene3D" id="2.60.40.1180">
    <property type="entry name" value="Golgi alpha-mannosidase II"/>
    <property type="match status" value="1"/>
</dbReference>
<dbReference type="PANTHER" id="PTHR43863:SF2">
    <property type="entry name" value="MALTASE-GLUCOAMYLASE"/>
    <property type="match status" value="1"/>
</dbReference>
<evidence type="ECO:0000256" key="2">
    <source>
        <dbReference type="RuleBase" id="RU361185"/>
    </source>
</evidence>
<evidence type="ECO:0000313" key="6">
    <source>
        <dbReference type="EMBL" id="MBB6032341.1"/>
    </source>
</evidence>
<dbReference type="Pfam" id="PF01055">
    <property type="entry name" value="Glyco_hydro_31_2nd"/>
    <property type="match status" value="1"/>
</dbReference>